<evidence type="ECO:0000256" key="1">
    <source>
        <dbReference type="SAM" id="Phobius"/>
    </source>
</evidence>
<reference evidence="2" key="1">
    <citation type="submission" date="2021-02" db="EMBL/GenBank/DDBJ databases">
        <authorList>
            <person name="Nowell W R."/>
        </authorList>
    </citation>
    <scope>NUCLEOTIDE SEQUENCE</scope>
</reference>
<keyword evidence="1" id="KW-0472">Membrane</keyword>
<evidence type="ECO:0000313" key="3">
    <source>
        <dbReference type="Proteomes" id="UP000663845"/>
    </source>
</evidence>
<feature type="transmembrane region" description="Helical" evidence="1">
    <location>
        <begin position="188"/>
        <end position="210"/>
    </location>
</feature>
<organism evidence="2 3">
    <name type="scientific">Adineta steineri</name>
    <dbReference type="NCBI Taxonomy" id="433720"/>
    <lineage>
        <taxon>Eukaryota</taxon>
        <taxon>Metazoa</taxon>
        <taxon>Spiralia</taxon>
        <taxon>Gnathifera</taxon>
        <taxon>Rotifera</taxon>
        <taxon>Eurotatoria</taxon>
        <taxon>Bdelloidea</taxon>
        <taxon>Adinetida</taxon>
        <taxon>Adinetidae</taxon>
        <taxon>Adineta</taxon>
    </lineage>
</organism>
<sequence length="636" mass="72227">MVSALNTNFLIGVRNRTRGFSGVGYKIYSQQTRCLKKSINASLINEYEYCGYKNPKVAAGFFSISHNESFESHTEWKSPESNTTIVNGFFAGCTPLEALLDSTLDCLYNITCLQILTNQFPNMKQMHLNWTNSVPSSKRQNISVHDYLLDLFIEQWLTETNYSKYFDECAPSSCTYIITERTNFVNGLTLFISLYGGLIIILRSITPLLVTTCLNLKCPSRNMNISCGAFLTILLYTSLSTKTVTISVHHPSLTTYKDLQNKHSQTLRCPCSNMIIPHGTFITLSPVVHQVCSSDFVINRWLLIMQNSKIKANSADWRNKAFSTFSLLSNLCQLANKTINDAIHHFLLQPFIASNALNESDFDVQLSAILDQFFQSTILYFGLLVETEQILTQVDQPYFGVDGDGEELHENENPIGIFTTNEANNRKIVKLVFNLSGPRTTKSTYFNCICAFNISCQVPARIYEIDQGWAQTPTLKELYKVPGSVVSCSATNSLMLSTLECYYSHSNCLPILMDFTKKQYFYNVKNPVWFVVRPLVYNSTSSRFPPNISISKIIKNMTIERWNPSYPYDQFYKSCAPSFCTYSKRVHIKTIAEVIITMISMIGGLIFSLRLSTPLLVSFIFYLIGRTNRTQQQGNY</sequence>
<protein>
    <submittedName>
        <fullName evidence="2">Uncharacterized protein</fullName>
    </submittedName>
</protein>
<proteinExistence type="predicted"/>
<feature type="transmembrane region" description="Helical" evidence="1">
    <location>
        <begin position="594"/>
        <end position="624"/>
    </location>
</feature>
<evidence type="ECO:0000313" key="2">
    <source>
        <dbReference type="EMBL" id="CAF0819598.1"/>
    </source>
</evidence>
<keyword evidence="1" id="KW-0812">Transmembrane</keyword>
<keyword evidence="1" id="KW-1133">Transmembrane helix</keyword>
<comment type="caution">
    <text evidence="2">The sequence shown here is derived from an EMBL/GenBank/DDBJ whole genome shotgun (WGS) entry which is preliminary data.</text>
</comment>
<accession>A0A813U7V2</accession>
<dbReference type="Proteomes" id="UP000663845">
    <property type="component" value="Unassembled WGS sequence"/>
</dbReference>
<name>A0A813U7V2_9BILA</name>
<dbReference type="AlphaFoldDB" id="A0A813U7V2"/>
<gene>
    <name evidence="2" type="ORF">JYZ213_LOCUS6238</name>
</gene>
<dbReference type="EMBL" id="CAJNOG010000038">
    <property type="protein sequence ID" value="CAF0819598.1"/>
    <property type="molecule type" value="Genomic_DNA"/>
</dbReference>